<dbReference type="PANTHER" id="PTHR13078:SF56">
    <property type="entry name" value="PEROXISOMAL MULTIFUNCTIONAL ENZYME TYPE 2"/>
    <property type="match status" value="1"/>
</dbReference>
<dbReference type="CDD" id="cd03448">
    <property type="entry name" value="HDE_HSD"/>
    <property type="match status" value="1"/>
</dbReference>
<keyword evidence="4" id="KW-1185">Reference proteome</keyword>
<gene>
    <name evidence="3" type="ORF">ECRASSUSDP1_LOCUS18010</name>
</gene>
<feature type="domain" description="Peroxisomal multifunctional enzyme type 2-like N-terminal" evidence="2">
    <location>
        <begin position="19"/>
        <end position="138"/>
    </location>
</feature>
<dbReference type="GO" id="GO:0006635">
    <property type="term" value="P:fatty acid beta-oxidation"/>
    <property type="evidence" value="ECO:0007669"/>
    <property type="project" value="TreeGrafter"/>
</dbReference>
<organism evidence="3 4">
    <name type="scientific">Euplotes crassus</name>
    <dbReference type="NCBI Taxonomy" id="5936"/>
    <lineage>
        <taxon>Eukaryota</taxon>
        <taxon>Sar</taxon>
        <taxon>Alveolata</taxon>
        <taxon>Ciliophora</taxon>
        <taxon>Intramacronucleata</taxon>
        <taxon>Spirotrichea</taxon>
        <taxon>Hypotrichia</taxon>
        <taxon>Euplotida</taxon>
        <taxon>Euplotidae</taxon>
        <taxon>Moneuplotes</taxon>
    </lineage>
</organism>
<evidence type="ECO:0000313" key="4">
    <source>
        <dbReference type="Proteomes" id="UP001295684"/>
    </source>
</evidence>
<dbReference type="InterPro" id="IPR002539">
    <property type="entry name" value="MaoC-like_dom"/>
</dbReference>
<reference evidence="3" key="1">
    <citation type="submission" date="2023-07" db="EMBL/GenBank/DDBJ databases">
        <authorList>
            <consortium name="AG Swart"/>
            <person name="Singh M."/>
            <person name="Singh A."/>
            <person name="Seah K."/>
            <person name="Emmerich C."/>
        </authorList>
    </citation>
    <scope>NUCLEOTIDE SEQUENCE</scope>
    <source>
        <strain evidence="3">DP1</strain>
    </source>
</reference>
<accession>A0AAD2D1C0</accession>
<dbReference type="EMBL" id="CAMPGE010018202">
    <property type="protein sequence ID" value="CAI2376640.1"/>
    <property type="molecule type" value="Genomic_DNA"/>
</dbReference>
<dbReference type="Pfam" id="PF22622">
    <property type="entry name" value="MFE-2_hydrat-2_N"/>
    <property type="match status" value="1"/>
</dbReference>
<evidence type="ECO:0000313" key="3">
    <source>
        <dbReference type="EMBL" id="CAI2376640.1"/>
    </source>
</evidence>
<dbReference type="Proteomes" id="UP001295684">
    <property type="component" value="Unassembled WGS sequence"/>
</dbReference>
<evidence type="ECO:0000259" key="2">
    <source>
        <dbReference type="Pfam" id="PF22622"/>
    </source>
</evidence>
<dbReference type="InterPro" id="IPR029069">
    <property type="entry name" value="HotDog_dom_sf"/>
</dbReference>
<feature type="domain" description="MaoC-like" evidence="1">
    <location>
        <begin position="167"/>
        <end position="272"/>
    </location>
</feature>
<dbReference type="GO" id="GO:0044594">
    <property type="term" value="F:17-beta-hydroxysteroid dehydrogenase (NAD+) activity"/>
    <property type="evidence" value="ECO:0007669"/>
    <property type="project" value="TreeGrafter"/>
</dbReference>
<evidence type="ECO:0000259" key="1">
    <source>
        <dbReference type="Pfam" id="PF01575"/>
    </source>
</evidence>
<dbReference type="GO" id="GO:0004300">
    <property type="term" value="F:enoyl-CoA hydratase activity"/>
    <property type="evidence" value="ECO:0007669"/>
    <property type="project" value="TreeGrafter"/>
</dbReference>
<dbReference type="AlphaFoldDB" id="A0AAD2D1C0"/>
<name>A0AAD2D1C0_EUPCR</name>
<protein>
    <submittedName>
        <fullName evidence="3">Uncharacterized protein</fullName>
    </submittedName>
</protein>
<sequence>MEVDPSKARGHVICEEDMEFSEDLCQLYHLCVGFNQDPCNEDDFKFIYEYDDDFTTFPTISVLALKVCLTKMFETPGLPQFNIMSLLHGEQIVEVSNPIPPGSPVRCIAVMEDLADKGKGMLMTVRIDLKNPENLDEMYSRCYMKFYVRGLGGFGDKGILDQKIPDPPAREPDQTFEAPTDERLALFYRLCGDVNPLHIVPSAAQLAGFEKPILHGLCTYGILGRAVYETYCEGDVSLIKNISVRFVSHVYPGETIKVDMFKEGDSILFSATTLERKAVISTGVVDLKPQAKI</sequence>
<proteinExistence type="predicted"/>
<dbReference type="Pfam" id="PF01575">
    <property type="entry name" value="MaoC_dehydratas"/>
    <property type="match status" value="1"/>
</dbReference>
<dbReference type="InterPro" id="IPR054357">
    <property type="entry name" value="MFE-2_N"/>
</dbReference>
<dbReference type="GO" id="GO:0003857">
    <property type="term" value="F:(3S)-3-hydroxyacyl-CoA dehydrogenase (NAD+) activity"/>
    <property type="evidence" value="ECO:0007669"/>
    <property type="project" value="TreeGrafter"/>
</dbReference>
<dbReference type="GO" id="GO:0005777">
    <property type="term" value="C:peroxisome"/>
    <property type="evidence" value="ECO:0007669"/>
    <property type="project" value="TreeGrafter"/>
</dbReference>
<dbReference type="SUPFAM" id="SSF54637">
    <property type="entry name" value="Thioesterase/thiol ester dehydrase-isomerase"/>
    <property type="match status" value="2"/>
</dbReference>
<dbReference type="PANTHER" id="PTHR13078">
    <property type="entry name" value="PEROXISOMAL MULTIFUNCTIONAL ENZYME TYPE 2-RELATED"/>
    <property type="match status" value="1"/>
</dbReference>
<comment type="caution">
    <text evidence="3">The sequence shown here is derived from an EMBL/GenBank/DDBJ whole genome shotgun (WGS) entry which is preliminary data.</text>
</comment>
<dbReference type="Gene3D" id="3.10.129.10">
    <property type="entry name" value="Hotdog Thioesterase"/>
    <property type="match status" value="1"/>
</dbReference>